<name>A0A7W5DWR4_9BACT</name>
<protein>
    <recommendedName>
        <fullName evidence="1">F5/8 type C domain-containing protein</fullName>
    </recommendedName>
</protein>
<dbReference type="InterPro" id="IPR008979">
    <property type="entry name" value="Galactose-bd-like_sf"/>
</dbReference>
<dbReference type="PANTHER" id="PTHR37321">
    <property type="entry name" value="EXPORTED PROTEIN-RELATED"/>
    <property type="match status" value="1"/>
</dbReference>
<organism evidence="2 3">
    <name type="scientific">Aporhodopirellula rubra</name>
    <dbReference type="NCBI Taxonomy" id="980271"/>
    <lineage>
        <taxon>Bacteria</taxon>
        <taxon>Pseudomonadati</taxon>
        <taxon>Planctomycetota</taxon>
        <taxon>Planctomycetia</taxon>
        <taxon>Pirellulales</taxon>
        <taxon>Pirellulaceae</taxon>
        <taxon>Aporhodopirellula</taxon>
    </lineage>
</organism>
<comment type="caution">
    <text evidence="2">The sequence shown here is derived from an EMBL/GenBank/DDBJ whole genome shotgun (WGS) entry which is preliminary data.</text>
</comment>
<dbReference type="InterPro" id="IPR048309">
    <property type="entry name" value="GxGYxYP_N_3rd"/>
</dbReference>
<accession>A0A7W5DWR4</accession>
<dbReference type="InterPro" id="IPR048310">
    <property type="entry name" value="GxGYxYP_N_2nd"/>
</dbReference>
<evidence type="ECO:0000313" key="2">
    <source>
        <dbReference type="EMBL" id="MBB3205931.1"/>
    </source>
</evidence>
<evidence type="ECO:0000313" key="3">
    <source>
        <dbReference type="Proteomes" id="UP000536179"/>
    </source>
</evidence>
<gene>
    <name evidence="2" type="ORF">FHS27_001739</name>
</gene>
<dbReference type="InterPro" id="IPR000421">
    <property type="entry name" value="FA58C"/>
</dbReference>
<dbReference type="InterPro" id="IPR038410">
    <property type="entry name" value="GxGYxYP_C_sf"/>
</dbReference>
<dbReference type="Gene3D" id="2.60.120.260">
    <property type="entry name" value="Galactose-binding domain-like"/>
    <property type="match status" value="1"/>
</dbReference>
<dbReference type="Pfam" id="PF00754">
    <property type="entry name" value="F5_F8_type_C"/>
    <property type="match status" value="1"/>
</dbReference>
<dbReference type="Pfam" id="PF20957">
    <property type="entry name" value="GxGYxYP_N_2nd"/>
    <property type="match status" value="1"/>
</dbReference>
<dbReference type="AlphaFoldDB" id="A0A7W5DWR4"/>
<dbReference type="InterPro" id="IPR025832">
    <property type="entry name" value="GxGYxYP_C"/>
</dbReference>
<proteinExistence type="predicted"/>
<dbReference type="PANTHER" id="PTHR37321:SF1">
    <property type="entry name" value="EXPORTED PROTEIN"/>
    <property type="match status" value="1"/>
</dbReference>
<sequence length="659" mass="73819">MRWPTDRVLPVFASPASQLDAIEIQSLTRDERIAFSALQGRINSTQPRLLLLDARAEEGRDTWVETSTNNLGERNLFVREDRFKLVAKYADEISGLVLYATDVSHHYRNLACTVAGLHNALPVTYEIQQELLKHGIELDVLVDLTQLRFESPLEIYQHLHTTYWPHCTKRLIVSANPSSRGGDLHHTRDIAAATGAAVVWLDNRNPDERKLMQMFFSDMDTGNAIVLGWYTTERSGITTASEFGIGTLPADHFSNGSVYAGTNLPIQIPPVPPKPALENKAYIALFVSDGDNIQYAQHAMRRIWDAYESTRGRVPINWTIAPGLADVAPGIMNYYYTTASDKECFVSGPSGMGYAIPFNTLEEPGAPVGIAMEGGDAMSGYTQLTQAYLERSGLRVITIWDDATPEQRDAYERFCPNLYGATVQNFQDVPSVTSSDVNGRVHFDKLAIPYAGSFSHAYRSVIEKIEHWDGASPLFLSYQANIWQELKPDRIVRLQHAITDKYPDKVNFVRADHYFNLYNEANGLPWNLSMSTKTQVNANCNEKDLSHVTDGSTSTIWNVTRVQNAALQFDFGEQYAVSRLHIQTPRPSIEGNDSAHEEFTMTIECSVNGSDWIPLETFDNTMNSVVKISPARTLQFLRMSLTDQDATISEIEVFGSRLP</sequence>
<dbReference type="Proteomes" id="UP000536179">
    <property type="component" value="Unassembled WGS sequence"/>
</dbReference>
<dbReference type="Pfam" id="PF14323">
    <property type="entry name" value="GxGYxYP_C"/>
    <property type="match status" value="1"/>
</dbReference>
<keyword evidence="3" id="KW-1185">Reference proteome</keyword>
<dbReference type="PROSITE" id="PS50022">
    <property type="entry name" value="FA58C_3"/>
    <property type="match status" value="1"/>
</dbReference>
<dbReference type="Gene3D" id="3.20.20.490">
    <property type="entry name" value="GxGYxYP glycoside hydrolase, C-terminal domain"/>
    <property type="match status" value="1"/>
</dbReference>
<feature type="domain" description="F5/8 type C" evidence="1">
    <location>
        <begin position="509"/>
        <end position="656"/>
    </location>
</feature>
<evidence type="ECO:0000259" key="1">
    <source>
        <dbReference type="PROSITE" id="PS50022"/>
    </source>
</evidence>
<dbReference type="SUPFAM" id="SSF49785">
    <property type="entry name" value="Galactose-binding domain-like"/>
    <property type="match status" value="1"/>
</dbReference>
<dbReference type="EMBL" id="JACHXU010000005">
    <property type="protein sequence ID" value="MBB3205931.1"/>
    <property type="molecule type" value="Genomic_DNA"/>
</dbReference>
<dbReference type="RefSeq" id="WP_246419283.1">
    <property type="nucleotide sequence ID" value="NZ_JACHXU010000005.1"/>
</dbReference>
<dbReference type="Pfam" id="PF20958">
    <property type="entry name" value="GxGYxYP_N_3rd"/>
    <property type="match status" value="1"/>
</dbReference>
<reference evidence="2 3" key="1">
    <citation type="submission" date="2020-08" db="EMBL/GenBank/DDBJ databases">
        <title>Genomic Encyclopedia of Type Strains, Phase III (KMG-III): the genomes of soil and plant-associated and newly described type strains.</title>
        <authorList>
            <person name="Whitman W."/>
        </authorList>
    </citation>
    <scope>NUCLEOTIDE SEQUENCE [LARGE SCALE GENOMIC DNA]</scope>
    <source>
        <strain evidence="2 3">CECT 8075</strain>
    </source>
</reference>